<dbReference type="Proteomes" id="UP000234323">
    <property type="component" value="Unassembled WGS sequence"/>
</dbReference>
<reference evidence="1 2" key="1">
    <citation type="submission" date="2015-10" db="EMBL/GenBank/DDBJ databases">
        <title>Genome analyses suggest a sexual origin of heterokaryosis in a supposedly ancient asexual fungus.</title>
        <authorList>
            <person name="Ropars J."/>
            <person name="Sedzielewska K."/>
            <person name="Noel J."/>
            <person name="Charron P."/>
            <person name="Farinelli L."/>
            <person name="Marton T."/>
            <person name="Kruger M."/>
            <person name="Pelin A."/>
            <person name="Brachmann A."/>
            <person name="Corradi N."/>
        </authorList>
    </citation>
    <scope>NUCLEOTIDE SEQUENCE [LARGE SCALE GENOMIC DNA]</scope>
    <source>
        <strain evidence="1 2">A4</strain>
    </source>
</reference>
<protein>
    <submittedName>
        <fullName evidence="1">Uncharacterized protein</fullName>
    </submittedName>
</protein>
<organism evidence="1 2">
    <name type="scientific">Rhizophagus irregularis</name>
    <dbReference type="NCBI Taxonomy" id="588596"/>
    <lineage>
        <taxon>Eukaryota</taxon>
        <taxon>Fungi</taxon>
        <taxon>Fungi incertae sedis</taxon>
        <taxon>Mucoromycota</taxon>
        <taxon>Glomeromycotina</taxon>
        <taxon>Glomeromycetes</taxon>
        <taxon>Glomerales</taxon>
        <taxon>Glomeraceae</taxon>
        <taxon>Rhizophagus</taxon>
    </lineage>
</organism>
<sequence>MTNQSNKASTDLSLFKLYDLLLCLEDDIVVIQDKLSIVGYTNQEMAEESDKNARAYLQKFEEFHSPLEDGLDVVLEKFGKVGVKKFWFTGEGLPLFPKVLPKQLHEIFVKNPRSRQDPNKLLT</sequence>
<proteinExistence type="predicted"/>
<dbReference type="VEuPathDB" id="FungiDB:RhiirFUN_018766"/>
<keyword evidence="2" id="KW-1185">Reference proteome</keyword>
<gene>
    <name evidence="1" type="ORF">RhiirA4_448031</name>
</gene>
<dbReference type="AlphaFoldDB" id="A0A2I1H6H8"/>
<evidence type="ECO:0000313" key="1">
    <source>
        <dbReference type="EMBL" id="PKY54475.1"/>
    </source>
</evidence>
<name>A0A2I1H6H8_9GLOM</name>
<dbReference type="EMBL" id="LLXI01001616">
    <property type="protein sequence ID" value="PKY54475.1"/>
    <property type="molecule type" value="Genomic_DNA"/>
</dbReference>
<dbReference type="VEuPathDB" id="FungiDB:RhiirA1_386537"/>
<comment type="caution">
    <text evidence="1">The sequence shown here is derived from an EMBL/GenBank/DDBJ whole genome shotgun (WGS) entry which is preliminary data.</text>
</comment>
<accession>A0A2I1H6H8</accession>
<evidence type="ECO:0000313" key="2">
    <source>
        <dbReference type="Proteomes" id="UP000234323"/>
    </source>
</evidence>
<dbReference type="VEuPathDB" id="FungiDB:FUN_019863"/>